<feature type="non-terminal residue" evidence="2">
    <location>
        <position position="1"/>
    </location>
</feature>
<dbReference type="CDD" id="cd00838">
    <property type="entry name" value="MPP_superfamily"/>
    <property type="match status" value="1"/>
</dbReference>
<gene>
    <name evidence="2" type="ORF">METZ01_LOCUS363002</name>
</gene>
<feature type="domain" description="Calcineurin-like phosphoesterase" evidence="1">
    <location>
        <begin position="2"/>
        <end position="167"/>
    </location>
</feature>
<dbReference type="InterPro" id="IPR004843">
    <property type="entry name" value="Calcineurin-like_PHP"/>
</dbReference>
<evidence type="ECO:0000313" key="2">
    <source>
        <dbReference type="EMBL" id="SVD10148.1"/>
    </source>
</evidence>
<reference evidence="2" key="1">
    <citation type="submission" date="2018-05" db="EMBL/GenBank/DDBJ databases">
        <authorList>
            <person name="Lanie J.A."/>
            <person name="Ng W.-L."/>
            <person name="Kazmierczak K.M."/>
            <person name="Andrzejewski T.M."/>
            <person name="Davidsen T.M."/>
            <person name="Wayne K.J."/>
            <person name="Tettelin H."/>
            <person name="Glass J.I."/>
            <person name="Rusch D."/>
            <person name="Podicherti R."/>
            <person name="Tsui H.-C.T."/>
            <person name="Winkler M.E."/>
        </authorList>
    </citation>
    <scope>NUCLEOTIDE SEQUENCE</scope>
</reference>
<dbReference type="GO" id="GO:0016787">
    <property type="term" value="F:hydrolase activity"/>
    <property type="evidence" value="ECO:0007669"/>
    <property type="project" value="InterPro"/>
</dbReference>
<dbReference type="Pfam" id="PF00149">
    <property type="entry name" value="Metallophos"/>
    <property type="match status" value="1"/>
</dbReference>
<dbReference type="EMBL" id="UINC01129631">
    <property type="protein sequence ID" value="SVD10148.1"/>
    <property type="molecule type" value="Genomic_DNA"/>
</dbReference>
<dbReference type="SUPFAM" id="SSF56300">
    <property type="entry name" value="Metallo-dependent phosphatases"/>
    <property type="match status" value="1"/>
</dbReference>
<feature type="non-terminal residue" evidence="2">
    <location>
        <position position="242"/>
    </location>
</feature>
<organism evidence="2">
    <name type="scientific">marine metagenome</name>
    <dbReference type="NCBI Taxonomy" id="408172"/>
    <lineage>
        <taxon>unclassified sequences</taxon>
        <taxon>metagenomes</taxon>
        <taxon>ecological metagenomes</taxon>
    </lineage>
</organism>
<proteinExistence type="predicted"/>
<dbReference type="AlphaFoldDB" id="A0A382SLS6"/>
<evidence type="ECO:0000259" key="1">
    <source>
        <dbReference type="Pfam" id="PF00149"/>
    </source>
</evidence>
<dbReference type="InterPro" id="IPR029052">
    <property type="entry name" value="Metallo-depent_PP-like"/>
</dbReference>
<name>A0A382SLS6_9ZZZZ</name>
<protein>
    <recommendedName>
        <fullName evidence="1">Calcineurin-like phosphoesterase domain-containing protein</fullName>
    </recommendedName>
</protein>
<accession>A0A382SLS6</accession>
<sequence>VKLAILNDTHCGTRNSSEIFLNYQERFYNEVFFPYMKEHNIKHILHLGDYYEHRKFVNFRALNNNRKVFLEPLRDSGITMDIIPGNHDVYFKNTNELCSLKELLGYFTTNVNIIMKPTVLEYDGLNIAMLPWINNANYDEYTDFANTCKADILCAHLELKGFDVQPGIVNPHGMNAETFKRFESVYSGHFHTKSTKGNVTMLGAQMEFTWGDVDDPKYFHILDTRTRELTPVRNPITIFKKF</sequence>
<dbReference type="Gene3D" id="3.60.21.10">
    <property type="match status" value="1"/>
</dbReference>